<accession>A0A975GL04</accession>
<proteinExistence type="predicted"/>
<gene>
    <name evidence="1" type="ORF">dnm_010690</name>
</gene>
<keyword evidence="2" id="KW-1185">Reference proteome</keyword>
<sequence>MVFGLSSGLWSCVKKAIIPAIVRTALTGFHSSEIENISPQFSILNFQVMTVFPNK</sequence>
<evidence type="ECO:0000313" key="1">
    <source>
        <dbReference type="EMBL" id="QTA85065.1"/>
    </source>
</evidence>
<evidence type="ECO:0000313" key="2">
    <source>
        <dbReference type="Proteomes" id="UP000663722"/>
    </source>
</evidence>
<protein>
    <submittedName>
        <fullName evidence="1">Uncharacterized protein</fullName>
    </submittedName>
</protein>
<dbReference type="EMBL" id="CP061800">
    <property type="protein sequence ID" value="QTA85065.1"/>
    <property type="molecule type" value="Genomic_DNA"/>
</dbReference>
<dbReference type="Proteomes" id="UP000663722">
    <property type="component" value="Chromosome"/>
</dbReference>
<organism evidence="1 2">
    <name type="scientific">Desulfonema magnum</name>
    <dbReference type="NCBI Taxonomy" id="45655"/>
    <lineage>
        <taxon>Bacteria</taxon>
        <taxon>Pseudomonadati</taxon>
        <taxon>Thermodesulfobacteriota</taxon>
        <taxon>Desulfobacteria</taxon>
        <taxon>Desulfobacterales</taxon>
        <taxon>Desulfococcaceae</taxon>
        <taxon>Desulfonema</taxon>
    </lineage>
</organism>
<name>A0A975GL04_9BACT</name>
<dbReference type="AlphaFoldDB" id="A0A975GL04"/>
<dbReference type="KEGG" id="dmm:dnm_010690"/>
<reference evidence="1" key="1">
    <citation type="journal article" date="2021" name="Microb. Physiol.">
        <title>Proteogenomic Insights into the Physiology of Marine, Sulfate-Reducing, Filamentous Desulfonema limicola and Desulfonema magnum.</title>
        <authorList>
            <person name="Schnaars V."/>
            <person name="Wohlbrand L."/>
            <person name="Scheve S."/>
            <person name="Hinrichs C."/>
            <person name="Reinhardt R."/>
            <person name="Rabus R."/>
        </authorList>
    </citation>
    <scope>NUCLEOTIDE SEQUENCE</scope>
    <source>
        <strain evidence="1">4be13</strain>
    </source>
</reference>